<dbReference type="Gene3D" id="3.30.70.100">
    <property type="match status" value="2"/>
</dbReference>
<proteinExistence type="predicted"/>
<dbReference type="Pfam" id="PF03992">
    <property type="entry name" value="ABM"/>
    <property type="match status" value="1"/>
</dbReference>
<keyword evidence="3" id="KW-1185">Reference proteome</keyword>
<dbReference type="InterPro" id="IPR011008">
    <property type="entry name" value="Dimeric_a/b-barrel"/>
</dbReference>
<name>A0A284RF91_ARMOS</name>
<dbReference type="SUPFAM" id="SSF54909">
    <property type="entry name" value="Dimeric alpha+beta barrel"/>
    <property type="match status" value="2"/>
</dbReference>
<accession>A0A284RF91</accession>
<evidence type="ECO:0000313" key="3">
    <source>
        <dbReference type="Proteomes" id="UP000219338"/>
    </source>
</evidence>
<dbReference type="EMBL" id="FUEG01000008">
    <property type="protein sequence ID" value="SJL07427.1"/>
    <property type="molecule type" value="Genomic_DNA"/>
</dbReference>
<dbReference type="InterPro" id="IPR007138">
    <property type="entry name" value="ABM_dom"/>
</dbReference>
<dbReference type="Proteomes" id="UP000219338">
    <property type="component" value="Unassembled WGS sequence"/>
</dbReference>
<evidence type="ECO:0000259" key="1">
    <source>
        <dbReference type="PROSITE" id="PS51725"/>
    </source>
</evidence>
<evidence type="ECO:0000313" key="2">
    <source>
        <dbReference type="EMBL" id="SJL07427.1"/>
    </source>
</evidence>
<reference evidence="3" key="1">
    <citation type="journal article" date="2017" name="Nat. Ecol. Evol.">
        <title>Genome expansion and lineage-specific genetic innovations in the forest pathogenic fungi Armillaria.</title>
        <authorList>
            <person name="Sipos G."/>
            <person name="Prasanna A.N."/>
            <person name="Walter M.C."/>
            <person name="O'Connor E."/>
            <person name="Balint B."/>
            <person name="Krizsan K."/>
            <person name="Kiss B."/>
            <person name="Hess J."/>
            <person name="Varga T."/>
            <person name="Slot J."/>
            <person name="Riley R."/>
            <person name="Boka B."/>
            <person name="Rigling D."/>
            <person name="Barry K."/>
            <person name="Lee J."/>
            <person name="Mihaltcheva S."/>
            <person name="LaButti K."/>
            <person name="Lipzen A."/>
            <person name="Waldron R."/>
            <person name="Moloney N.M."/>
            <person name="Sperisen C."/>
            <person name="Kredics L."/>
            <person name="Vagvoelgyi C."/>
            <person name="Patrignani A."/>
            <person name="Fitzpatrick D."/>
            <person name="Nagy I."/>
            <person name="Doyle S."/>
            <person name="Anderson J.B."/>
            <person name="Grigoriev I.V."/>
            <person name="Gueldener U."/>
            <person name="Muensterkoetter M."/>
            <person name="Nagy L.G."/>
        </authorList>
    </citation>
    <scope>NUCLEOTIDE SEQUENCE [LARGE SCALE GENOMIC DNA]</scope>
    <source>
        <strain evidence="3">C18/9</strain>
    </source>
</reference>
<dbReference type="PROSITE" id="PS51725">
    <property type="entry name" value="ABM"/>
    <property type="match status" value="1"/>
</dbReference>
<gene>
    <name evidence="2" type="ORF">ARMOST_10776</name>
</gene>
<dbReference type="OMA" id="VIVAWED"/>
<sequence>MPDFELIIFSASDAYKANPAESIKPVVEWIKTVEGLLSFQHGLQVEDDKLGYLFLGWVSVEKHKAMMEAESYKEVISLLGKHVLAPGAGLDIQHITYTDLLEGIVSAPATEIAFFKRKEGKTNDNVFELYSEIFQPTIKSMEGYHAEALGPSIENEGTYVLTVGWESVEAHNAAIANENYKAQGAIMFSVVDLVGYGHVRFLKEI</sequence>
<dbReference type="AlphaFoldDB" id="A0A284RF91"/>
<dbReference type="OrthoDB" id="3830579at2759"/>
<protein>
    <recommendedName>
        <fullName evidence="1">ABM domain-containing protein</fullName>
    </recommendedName>
</protein>
<organism evidence="2 3">
    <name type="scientific">Armillaria ostoyae</name>
    <name type="common">Armillaria root rot fungus</name>
    <dbReference type="NCBI Taxonomy" id="47428"/>
    <lineage>
        <taxon>Eukaryota</taxon>
        <taxon>Fungi</taxon>
        <taxon>Dikarya</taxon>
        <taxon>Basidiomycota</taxon>
        <taxon>Agaricomycotina</taxon>
        <taxon>Agaricomycetes</taxon>
        <taxon>Agaricomycetidae</taxon>
        <taxon>Agaricales</taxon>
        <taxon>Marasmiineae</taxon>
        <taxon>Physalacriaceae</taxon>
        <taxon>Armillaria</taxon>
    </lineage>
</organism>
<dbReference type="STRING" id="47428.A0A284RF91"/>
<feature type="domain" description="ABM" evidence="1">
    <location>
        <begin position="109"/>
        <end position="199"/>
    </location>
</feature>